<dbReference type="OrthoDB" id="396983at2"/>
<reference evidence="8 9" key="1">
    <citation type="journal article" date="2018" name="Vet. Microbiol.">
        <title>Characterisation of Staphylococcus felis isolated from cats using whole genome sequencing.</title>
        <authorList>
            <person name="Worthing K."/>
            <person name="Pang S."/>
            <person name="Trott D.J."/>
            <person name="Abraham S."/>
            <person name="Coombs G.W."/>
            <person name="Jordan D."/>
            <person name="McIntyre L."/>
            <person name="Davies M.R."/>
            <person name="Norris J."/>
        </authorList>
    </citation>
    <scope>NUCLEOTIDE SEQUENCE [LARGE SCALE GENOMIC DNA]</scope>
    <source>
        <strain evidence="8 9">F9</strain>
    </source>
</reference>
<keyword evidence="5" id="KW-0812">Transmembrane</keyword>
<dbReference type="GO" id="GO:0008982">
    <property type="term" value="F:protein-N(PI)-phosphohistidine-sugar phosphotransferase activity"/>
    <property type="evidence" value="ECO:0007669"/>
    <property type="project" value="InterPro"/>
</dbReference>
<evidence type="ECO:0000256" key="7">
    <source>
        <dbReference type="ARBA" id="ARBA00023136"/>
    </source>
</evidence>
<comment type="caution">
    <text evidence="8">The sequence shown here is derived from an EMBL/GenBank/DDBJ whole genome shotgun (WGS) entry which is preliminary data.</text>
</comment>
<comment type="subcellular location">
    <subcellularLocation>
        <location evidence="1">Cell membrane</location>
        <topology evidence="1">Multi-pass membrane protein</topology>
    </subcellularLocation>
</comment>
<keyword evidence="7" id="KW-0472">Membrane</keyword>
<name>A0A2K3ZAQ2_9STAP</name>
<evidence type="ECO:0000256" key="1">
    <source>
        <dbReference type="ARBA" id="ARBA00004651"/>
    </source>
</evidence>
<accession>A0A2K3ZAQ2</accession>
<dbReference type="EMBL" id="QKXQ01000015">
    <property type="protein sequence ID" value="REI01416.1"/>
    <property type="molecule type" value="Genomic_DNA"/>
</dbReference>
<evidence type="ECO:0000256" key="3">
    <source>
        <dbReference type="ARBA" id="ARBA00022475"/>
    </source>
</evidence>
<evidence type="ECO:0000256" key="6">
    <source>
        <dbReference type="ARBA" id="ARBA00022989"/>
    </source>
</evidence>
<dbReference type="Pfam" id="PF13303">
    <property type="entry name" value="PTS_EIIC_2"/>
    <property type="match status" value="1"/>
</dbReference>
<proteinExistence type="predicted"/>
<sequence>MSSEQTHMTLKTFIFNVLNGLAIAIIVGLIPNAVLGGLFAYLSQYASIFNTLHQVVLGIQYTLPVIVGVLIALQFKLNPMSIAIVGAASFVGSGAAKVTDVGWQIVGIGDLINTMLTAAIAVLLVLWLDGKLGSLNIILLPILVGGIPGLIGTLTLPYVSQITLAIGEVVNTFTNLQPVLMCILIAVLFSFIIISPVSTIAVGLAIGISGLAAGAAAIGVATTAIVLFIGTVRVNKIGVPIAILLGAMKMMMPNAIRYPIILLPIGLTAAITGAVGAIVGIAGTKETAGFGLVGLVGPIKAFEIMGSGLVNIGLVLFVYIIVPLVSGLIINYLLSRVFKLYSLDIFKFTANQ</sequence>
<dbReference type="InterPro" id="IPR003352">
    <property type="entry name" value="PTS_EIIC"/>
</dbReference>
<evidence type="ECO:0000256" key="2">
    <source>
        <dbReference type="ARBA" id="ARBA00022448"/>
    </source>
</evidence>
<dbReference type="GO" id="GO:0009401">
    <property type="term" value="P:phosphoenolpyruvate-dependent sugar phosphotransferase system"/>
    <property type="evidence" value="ECO:0007669"/>
    <property type="project" value="InterPro"/>
</dbReference>
<keyword evidence="2" id="KW-0813">Transport</keyword>
<dbReference type="GO" id="GO:0005886">
    <property type="term" value="C:plasma membrane"/>
    <property type="evidence" value="ECO:0007669"/>
    <property type="project" value="UniProtKB-SubCell"/>
</dbReference>
<organism evidence="8 9">
    <name type="scientific">Staphylococcus felis</name>
    <dbReference type="NCBI Taxonomy" id="46127"/>
    <lineage>
        <taxon>Bacteria</taxon>
        <taxon>Bacillati</taxon>
        <taxon>Bacillota</taxon>
        <taxon>Bacilli</taxon>
        <taxon>Bacillales</taxon>
        <taxon>Staphylococcaceae</taxon>
        <taxon>Staphylococcus</taxon>
    </lineage>
</organism>
<dbReference type="KEGG" id="sfq:C7J90_04915"/>
<dbReference type="GeneID" id="48057557"/>
<gene>
    <name evidence="8" type="ORF">DOS83_00315</name>
</gene>
<dbReference type="AlphaFoldDB" id="A0A2K3ZAQ2"/>
<keyword evidence="6" id="KW-1133">Transmembrane helix</keyword>
<dbReference type="Proteomes" id="UP000256562">
    <property type="component" value="Unassembled WGS sequence"/>
</dbReference>
<keyword evidence="3" id="KW-1003">Cell membrane</keyword>
<dbReference type="RefSeq" id="WP_103209921.1">
    <property type="nucleotide sequence ID" value="NZ_CP027770.1"/>
</dbReference>
<protein>
    <submittedName>
        <fullName evidence="8">PTS transporter subunit IIC</fullName>
    </submittedName>
</protein>
<evidence type="ECO:0000313" key="9">
    <source>
        <dbReference type="Proteomes" id="UP000256562"/>
    </source>
</evidence>
<evidence type="ECO:0000256" key="5">
    <source>
        <dbReference type="ARBA" id="ARBA00022692"/>
    </source>
</evidence>
<keyword evidence="4" id="KW-0762">Sugar transport</keyword>
<evidence type="ECO:0000256" key="4">
    <source>
        <dbReference type="ARBA" id="ARBA00022597"/>
    </source>
</evidence>
<evidence type="ECO:0000313" key="8">
    <source>
        <dbReference type="EMBL" id="REI01416.1"/>
    </source>
</evidence>